<dbReference type="Gene3D" id="3.90.70.10">
    <property type="entry name" value="Cysteine proteinases"/>
    <property type="match status" value="1"/>
</dbReference>
<dbReference type="CDD" id="cd02248">
    <property type="entry name" value="Peptidase_C1A"/>
    <property type="match status" value="1"/>
</dbReference>
<dbReference type="FunFam" id="3.90.70.10:FF:000332">
    <property type="entry name" value="Cathepsin L1"/>
    <property type="match status" value="1"/>
</dbReference>
<organism evidence="5">
    <name type="scientific">Chlamydomonas leiostraca</name>
    <dbReference type="NCBI Taxonomy" id="1034604"/>
    <lineage>
        <taxon>Eukaryota</taxon>
        <taxon>Viridiplantae</taxon>
        <taxon>Chlorophyta</taxon>
        <taxon>core chlorophytes</taxon>
        <taxon>Chlorophyceae</taxon>
        <taxon>CS clade</taxon>
        <taxon>Chlamydomonadales</taxon>
        <taxon>Chlamydomonadaceae</taxon>
        <taxon>Chlamydomonas</taxon>
    </lineage>
</organism>
<evidence type="ECO:0000313" key="5">
    <source>
        <dbReference type="EMBL" id="CAD8682365.1"/>
    </source>
</evidence>
<evidence type="ECO:0000256" key="1">
    <source>
        <dbReference type="ARBA" id="ARBA00008455"/>
    </source>
</evidence>
<proteinExistence type="inferred from homology"/>
<dbReference type="GO" id="GO:0008234">
    <property type="term" value="F:cysteine-type peptidase activity"/>
    <property type="evidence" value="ECO:0007669"/>
    <property type="project" value="InterPro"/>
</dbReference>
<dbReference type="GO" id="GO:0006508">
    <property type="term" value="P:proteolysis"/>
    <property type="evidence" value="ECO:0007669"/>
    <property type="project" value="InterPro"/>
</dbReference>
<keyword evidence="3" id="KW-0732">Signal</keyword>
<dbReference type="SUPFAM" id="SSF54001">
    <property type="entry name" value="Cysteine proteinases"/>
    <property type="match status" value="1"/>
</dbReference>
<evidence type="ECO:0000259" key="4">
    <source>
        <dbReference type="SMART" id="SM00645"/>
    </source>
</evidence>
<dbReference type="PROSITE" id="PS00640">
    <property type="entry name" value="THIOL_PROTEASE_ASN"/>
    <property type="match status" value="1"/>
</dbReference>
<dbReference type="PROSITE" id="PS00639">
    <property type="entry name" value="THIOL_PROTEASE_HIS"/>
    <property type="match status" value="1"/>
</dbReference>
<dbReference type="InterPro" id="IPR039417">
    <property type="entry name" value="Peptidase_C1A_papain-like"/>
</dbReference>
<dbReference type="InterPro" id="IPR000668">
    <property type="entry name" value="Peptidase_C1A_C"/>
</dbReference>
<dbReference type="PRINTS" id="PR00705">
    <property type="entry name" value="PAPAIN"/>
</dbReference>
<dbReference type="PANTHER" id="PTHR12411">
    <property type="entry name" value="CYSTEINE PROTEASE FAMILY C1-RELATED"/>
    <property type="match status" value="1"/>
</dbReference>
<dbReference type="PROSITE" id="PS00139">
    <property type="entry name" value="THIOL_PROTEASE_CYS"/>
    <property type="match status" value="1"/>
</dbReference>
<name>A0A7S0RNP8_9CHLO</name>
<comment type="similarity">
    <text evidence="1">Belongs to the peptidase C1 family.</text>
</comment>
<feature type="domain" description="Peptidase C1A papain C-terminal" evidence="4">
    <location>
        <begin position="401"/>
        <end position="618"/>
    </location>
</feature>
<dbReference type="Pfam" id="PF00112">
    <property type="entry name" value="Peptidase_C1"/>
    <property type="match status" value="1"/>
</dbReference>
<sequence length="658" mass="68955">MNRPRISCGLAIAVAVALLVAQPQVLCGQAPSPPKWPAAFEMSYTLSLPYVSSIQPGGLQIPTHVWYDARGGSQLLRVGVYNGLDDLYVLPGVMYNVFPRISTRTCTAVNTSVGPTGLGNSGALPPPLPDLSGWTYGGQGSLQGKGPSHIWQLTERWWDKVNTYTFYTAQRDGRPLALSMIGVNVFSGSHYDHYAVDFTYFAPLAAPLVLSPPKICKLAAPGASAGSQGLTAQSLSLLPGYLAPAAAANTSASPPSTAAATGGAEGGPLTAALAALTSWASRLQHTITHAIARPEAAQQQQGAGSSSSVTAANLAYIERWNREVAARAGAAASNAEGAVRDGFKLGAGRWVSVSDGVWRATALGRAPGPSPTKRASALGGGQVRGRAYLGTYARVLRDDQLPEAVDWRGTGADGPVKDQASCGSCWAFATTGAMTGAWFLATGQSLSFSEQQIVDCAWDHGPNGCSGGWMEPALDYVAEAGGGRTEGSYPYLGANGFCRHNTTSKAGAFKGWREVPPKDEAALMEVLALHGPVAISFDAVHPTFKYYSEGVYYRADCGTDEDSLNHAVLLVGYGTTPAGTDYWLLRNSWSSYWGDGGYFKLARKGNDCGITVDPVLAVVDERAAAQAMTAAGRAAVEAARARAITPRQKLQLDAAASR</sequence>
<reference evidence="5" key="1">
    <citation type="submission" date="2021-01" db="EMBL/GenBank/DDBJ databases">
        <authorList>
            <person name="Corre E."/>
            <person name="Pelletier E."/>
            <person name="Niang G."/>
            <person name="Scheremetjew M."/>
            <person name="Finn R."/>
            <person name="Kale V."/>
            <person name="Holt S."/>
            <person name="Cochrane G."/>
            <person name="Meng A."/>
            <person name="Brown T."/>
            <person name="Cohen L."/>
        </authorList>
    </citation>
    <scope>NUCLEOTIDE SEQUENCE</scope>
    <source>
        <strain evidence="5">SAG 11-49</strain>
    </source>
</reference>
<feature type="chain" id="PRO_5031195782" description="Peptidase C1A papain C-terminal domain-containing protein" evidence="3">
    <location>
        <begin position="28"/>
        <end position="658"/>
    </location>
</feature>
<evidence type="ECO:0000256" key="2">
    <source>
        <dbReference type="ARBA" id="ARBA00023157"/>
    </source>
</evidence>
<dbReference type="InterPro" id="IPR013128">
    <property type="entry name" value="Peptidase_C1A"/>
</dbReference>
<protein>
    <recommendedName>
        <fullName evidence="4">Peptidase C1A papain C-terminal domain-containing protein</fullName>
    </recommendedName>
</protein>
<keyword evidence="2" id="KW-1015">Disulfide bond</keyword>
<dbReference type="InterPro" id="IPR025661">
    <property type="entry name" value="Pept_asp_AS"/>
</dbReference>
<feature type="signal peptide" evidence="3">
    <location>
        <begin position="1"/>
        <end position="27"/>
    </location>
</feature>
<dbReference type="SMART" id="SM00645">
    <property type="entry name" value="Pept_C1"/>
    <property type="match status" value="1"/>
</dbReference>
<accession>A0A7S0RNP8</accession>
<gene>
    <name evidence="5" type="ORF">CLEI1391_LOCUS10639</name>
</gene>
<dbReference type="EMBL" id="HBFB01018983">
    <property type="protein sequence ID" value="CAD8682365.1"/>
    <property type="molecule type" value="Transcribed_RNA"/>
</dbReference>
<dbReference type="InterPro" id="IPR000169">
    <property type="entry name" value="Pept_cys_AS"/>
</dbReference>
<dbReference type="AlphaFoldDB" id="A0A7S0RNP8"/>
<dbReference type="InterPro" id="IPR038765">
    <property type="entry name" value="Papain-like_cys_pep_sf"/>
</dbReference>
<dbReference type="InterPro" id="IPR025660">
    <property type="entry name" value="Pept_his_AS"/>
</dbReference>
<evidence type="ECO:0000256" key="3">
    <source>
        <dbReference type="SAM" id="SignalP"/>
    </source>
</evidence>